<dbReference type="InterPro" id="IPR010285">
    <property type="entry name" value="DNA_helicase_pif1-like_DEAD"/>
</dbReference>
<protein>
    <recommendedName>
        <fullName evidence="4">ATP-dependent DNA helicase</fullName>
        <ecNumber evidence="4">5.6.2.3</ecNumber>
    </recommendedName>
</protein>
<dbReference type="Gene3D" id="3.40.395.10">
    <property type="entry name" value="Adenoviral Proteinase, Chain A"/>
    <property type="match status" value="1"/>
</dbReference>
<keyword evidence="4" id="KW-0347">Helicase</keyword>
<keyword evidence="4" id="KW-0067">ATP-binding</keyword>
<dbReference type="GO" id="GO:0006281">
    <property type="term" value="P:DNA repair"/>
    <property type="evidence" value="ECO:0007669"/>
    <property type="project" value="UniProtKB-KW"/>
</dbReference>
<dbReference type="Pfam" id="PF05970">
    <property type="entry name" value="PIF1"/>
    <property type="match status" value="1"/>
</dbReference>
<dbReference type="InterPro" id="IPR038765">
    <property type="entry name" value="Papain-like_cys_pep_sf"/>
</dbReference>
<dbReference type="GO" id="GO:0005524">
    <property type="term" value="F:ATP binding"/>
    <property type="evidence" value="ECO:0007669"/>
    <property type="project" value="UniProtKB-KW"/>
</dbReference>
<evidence type="ECO:0000256" key="2">
    <source>
        <dbReference type="ARBA" id="ARBA00022670"/>
    </source>
</evidence>
<evidence type="ECO:0000259" key="5">
    <source>
        <dbReference type="PROSITE" id="PS50600"/>
    </source>
</evidence>
<comment type="similarity">
    <text evidence="1">Belongs to the peptidase C48 family.</text>
</comment>
<evidence type="ECO:0000313" key="7">
    <source>
        <dbReference type="Proteomes" id="UP001176961"/>
    </source>
</evidence>
<dbReference type="GO" id="GO:0006508">
    <property type="term" value="P:proteolysis"/>
    <property type="evidence" value="ECO:0007669"/>
    <property type="project" value="UniProtKB-KW"/>
</dbReference>
<dbReference type="GO" id="GO:0008234">
    <property type="term" value="F:cysteine-type peptidase activity"/>
    <property type="evidence" value="ECO:0007669"/>
    <property type="project" value="InterPro"/>
</dbReference>
<dbReference type="SUPFAM" id="SSF54001">
    <property type="entry name" value="Cysteine proteinases"/>
    <property type="match status" value="1"/>
</dbReference>
<reference evidence="6" key="1">
    <citation type="submission" date="2023-07" db="EMBL/GenBank/DDBJ databases">
        <authorList>
            <consortium name="CYATHOMIX"/>
        </authorList>
    </citation>
    <scope>NUCLEOTIDE SEQUENCE</scope>
    <source>
        <strain evidence="6">N/A</strain>
    </source>
</reference>
<dbReference type="EMBL" id="CATQJL010000305">
    <property type="protein sequence ID" value="CAJ0602577.1"/>
    <property type="molecule type" value="Genomic_DNA"/>
</dbReference>
<name>A0AA36H2K4_CYLNA</name>
<evidence type="ECO:0000256" key="1">
    <source>
        <dbReference type="ARBA" id="ARBA00005234"/>
    </source>
</evidence>
<organism evidence="6 7">
    <name type="scientific">Cylicocyclus nassatus</name>
    <name type="common">Nematode worm</name>
    <dbReference type="NCBI Taxonomy" id="53992"/>
    <lineage>
        <taxon>Eukaryota</taxon>
        <taxon>Metazoa</taxon>
        <taxon>Ecdysozoa</taxon>
        <taxon>Nematoda</taxon>
        <taxon>Chromadorea</taxon>
        <taxon>Rhabditida</taxon>
        <taxon>Rhabditina</taxon>
        <taxon>Rhabditomorpha</taxon>
        <taxon>Strongyloidea</taxon>
        <taxon>Strongylidae</taxon>
        <taxon>Cylicocyclus</taxon>
    </lineage>
</organism>
<dbReference type="Proteomes" id="UP001176961">
    <property type="component" value="Unassembled WGS sequence"/>
</dbReference>
<dbReference type="PANTHER" id="PTHR10492:SF57">
    <property type="entry name" value="ATP-DEPENDENT DNA HELICASE"/>
    <property type="match status" value="1"/>
</dbReference>
<comment type="cofactor">
    <cofactor evidence="4">
        <name>Mg(2+)</name>
        <dbReference type="ChEBI" id="CHEBI:18420"/>
    </cofactor>
</comment>
<comment type="caution">
    <text evidence="6">The sequence shown here is derived from an EMBL/GenBank/DDBJ whole genome shotgun (WGS) entry which is preliminary data.</text>
</comment>
<proteinExistence type="inferred from homology"/>
<sequence>MQSRYTVRTQHKLTEDLLSCLSGNSWLSDEVIHAFISIVADGSRFTPLDPCLIQTQDAYRIRGYPITDGELLFPLHMYGNHWSLAWLRPARKTIVLYDSMGHIYSYSPRLLPLQERAKLEATWRKITDRSLDAILVESAGGVHVQEDGHSCGVFVCMYAERLCKEERTVQEVATAEFLQDYRHYIRNRIATSDMLCRTGELDHNGNLSCYVPEERAGQATERTFAMSVPKESWVSAQWQHMSVKKEPAKEYNDKDVDIRVSDLEPPTKLARVGDVENDHCYTKPKHISMDNTWLSPCSLAEFLRLKYGKRNKTDFIVLGCDACRKRESHVSSIFILYLNRTKQLGVAMVTRTSPSRSRGVILDFTATSVQNNFRQELKNLAIAYGFENPSFALIPTMKNFSWTQFEVQVVGICAFVENRMSNHPAVEIHLPTEDKIRKTLDEIRLLMKVPVSSSRRRKMRNVMIRSSKAEIFTLGEMNKICPACGALLFQKESSSICCNDGEVVVPESMFNPRRDPLLDWFWDAALRDENLFYMIRPINNMLACAGLCLNLRSFKGSSGQRPLVLQGRFDIGLCHLNPDSNRACFAQLFIADDFKVQRSIEETMKLWDSKVEFTLLRKIMDILRKYNPIVQSYMTMYEIYKEELQKQHTQEGDSPKVIMNIKQRRDVAPSLTSNIHSGRLNVPVFENQIAAIYVSKDGGMLTHEELNEGLRIMSRGGKTIAPHHSYNIDPLTYPLYFVRGEQTFVKEKLPKRRVSHCTMKKISENDPGLLLEEHYEEDNNDDFDDSRLESKDERKTRFVSRREFALYILARRGDLQKHRIIGTGKLYSQYVLHTFARIEADRLSSIGLHRTELRSSTASSLFRYLDGKLKEKGVKLGKLVNLPQKFVGSRSWYQKLYSDAMAVAQRLGKPDLFITFTGSQDWPEIKNNLPGKFDSWITDPILCCRVFFLRLTELLHDIKKKEIFGKVVALHGSIEFQKRGMPHAHLLITLENKIDTPEKIDSIICAEIPEYPSADDPKREEKLRFHTLVKKHMIHGPCSERPELACREADSSKCSRGYPKRYRDHTELCNGGYPLYRRRNDGRVVPVGKLGKTFASNRDVVPTNPYLLMKHECHVNVEVCAAIQAFKYIFKYIFKGPDAVVLELVQDDELLEKSMYTNEKNEKLVSIDMREVYRLARYVSHIEAAYRILRYPMQYSSHTVITLMPHLPNEEPIYFSKTPCVPKSQKSKLLAYFELVAVDEKAKNMTWVEVAENYRFVKGKYVPYKRQGRRIARLCSVNPKMLELYALRKLLLYRRGVQSFEDLRTHNGILYGTFMEAAQAAGYTEKSSEWEDCLRCACTEQMPSAIRRLFAHILLYCKPSNPLELWNKFKADMRSKQCTEAVAMEDLKSLRHIEHILTANGMKMSDCGLDGIINSLSDGVEVHSSEAFDETDSGKAYYDQQSEIGMLNRKQQYVVLKVLEAAKLKKSGDKNMFFIYGKAGCGKTFTFNALIRLLKHIGLSVIAVASTGIAATLLESGSTAHSTFSLPLGRLSADTVANVDASSVQGIMLRDVDVIIWDEVSMQGRFAFETVDRLLRDLAAPENRMKPFGGVVMVFGGDWCQFLPVLPGATKLDTINETLKASYLWKMMQVVVLDENMRLRPGEEKYAAWLRGVGEGANFTANGTDVEIPAEMCMESEDEVIEWMYTDQVLRDPNLIGSMALLTVRNSDAIELNERVLEMISGEAIALYGIDTPSTIKGTSEDYDKFSTFDATVIANQEYSVF</sequence>
<dbReference type="PROSITE" id="PS50600">
    <property type="entry name" value="ULP_PROTEASE"/>
    <property type="match status" value="1"/>
</dbReference>
<dbReference type="InterPro" id="IPR003653">
    <property type="entry name" value="Peptidase_C48_C"/>
</dbReference>
<keyword evidence="4" id="KW-0547">Nucleotide-binding</keyword>
<keyword evidence="4" id="KW-0233">DNA recombination</keyword>
<dbReference type="InterPro" id="IPR025476">
    <property type="entry name" value="Helitron_helicase-like"/>
</dbReference>
<keyword evidence="2" id="KW-0645">Protease</keyword>
<dbReference type="Pfam" id="PF14214">
    <property type="entry name" value="Helitron_like_N"/>
    <property type="match status" value="1"/>
</dbReference>
<dbReference type="SUPFAM" id="SSF52540">
    <property type="entry name" value="P-loop containing nucleoside triphosphate hydrolases"/>
    <property type="match status" value="1"/>
</dbReference>
<feature type="domain" description="Ubiquitin-like protease family profile" evidence="5">
    <location>
        <begin position="11"/>
        <end position="162"/>
    </location>
</feature>
<dbReference type="Pfam" id="PF02902">
    <property type="entry name" value="Peptidase_C48"/>
    <property type="match status" value="1"/>
</dbReference>
<gene>
    <name evidence="6" type="ORF">CYNAS_LOCUS14560</name>
</gene>
<keyword evidence="7" id="KW-1185">Reference proteome</keyword>
<dbReference type="GO" id="GO:0043139">
    <property type="term" value="F:5'-3' DNA helicase activity"/>
    <property type="evidence" value="ECO:0007669"/>
    <property type="project" value="UniProtKB-EC"/>
</dbReference>
<keyword evidence="3 4" id="KW-0378">Hydrolase</keyword>
<comment type="similarity">
    <text evidence="4">Belongs to the helicase family.</text>
</comment>
<dbReference type="Gene3D" id="3.40.50.300">
    <property type="entry name" value="P-loop containing nucleotide triphosphate hydrolases"/>
    <property type="match status" value="1"/>
</dbReference>
<keyword evidence="4" id="KW-0227">DNA damage</keyword>
<evidence type="ECO:0000256" key="3">
    <source>
        <dbReference type="ARBA" id="ARBA00022801"/>
    </source>
</evidence>
<dbReference type="GO" id="GO:0000723">
    <property type="term" value="P:telomere maintenance"/>
    <property type="evidence" value="ECO:0007669"/>
    <property type="project" value="InterPro"/>
</dbReference>
<dbReference type="GO" id="GO:0006310">
    <property type="term" value="P:DNA recombination"/>
    <property type="evidence" value="ECO:0007669"/>
    <property type="project" value="UniProtKB-KW"/>
</dbReference>
<dbReference type="PANTHER" id="PTHR10492">
    <property type="match status" value="1"/>
</dbReference>
<evidence type="ECO:0000313" key="6">
    <source>
        <dbReference type="EMBL" id="CAJ0602577.1"/>
    </source>
</evidence>
<accession>A0AA36H2K4</accession>
<comment type="catalytic activity">
    <reaction evidence="4">
        <text>ATP + H2O = ADP + phosphate + H(+)</text>
        <dbReference type="Rhea" id="RHEA:13065"/>
        <dbReference type="ChEBI" id="CHEBI:15377"/>
        <dbReference type="ChEBI" id="CHEBI:15378"/>
        <dbReference type="ChEBI" id="CHEBI:30616"/>
        <dbReference type="ChEBI" id="CHEBI:43474"/>
        <dbReference type="ChEBI" id="CHEBI:456216"/>
        <dbReference type="EC" id="5.6.2.3"/>
    </reaction>
</comment>
<keyword evidence="4" id="KW-0234">DNA repair</keyword>
<dbReference type="EC" id="5.6.2.3" evidence="4"/>
<evidence type="ECO:0000256" key="4">
    <source>
        <dbReference type="RuleBase" id="RU363044"/>
    </source>
</evidence>
<dbReference type="InterPro" id="IPR027417">
    <property type="entry name" value="P-loop_NTPase"/>
</dbReference>